<dbReference type="Proteomes" id="UP000236630">
    <property type="component" value="Unassembled WGS sequence"/>
</dbReference>
<organism evidence="1 2">
    <name type="scientific">Citrus unshiu</name>
    <name type="common">Satsuma mandarin</name>
    <name type="synonym">Citrus nobilis var. unshiu</name>
    <dbReference type="NCBI Taxonomy" id="55188"/>
    <lineage>
        <taxon>Eukaryota</taxon>
        <taxon>Viridiplantae</taxon>
        <taxon>Streptophyta</taxon>
        <taxon>Embryophyta</taxon>
        <taxon>Tracheophyta</taxon>
        <taxon>Spermatophyta</taxon>
        <taxon>Magnoliopsida</taxon>
        <taxon>eudicotyledons</taxon>
        <taxon>Gunneridae</taxon>
        <taxon>Pentapetalae</taxon>
        <taxon>rosids</taxon>
        <taxon>malvids</taxon>
        <taxon>Sapindales</taxon>
        <taxon>Rutaceae</taxon>
        <taxon>Aurantioideae</taxon>
        <taxon>Citrus</taxon>
    </lineage>
</organism>
<name>A0A2H5QEB8_CITUN</name>
<comment type="caution">
    <text evidence="1">The sequence shown here is derived from an EMBL/GenBank/DDBJ whole genome shotgun (WGS) entry which is preliminary data.</text>
</comment>
<accession>A0A2H5QEB8</accession>
<proteinExistence type="predicted"/>
<keyword evidence="2" id="KW-1185">Reference proteome</keyword>
<protein>
    <submittedName>
        <fullName evidence="1">Uncharacterized protein</fullName>
    </submittedName>
</protein>
<dbReference type="AlphaFoldDB" id="A0A2H5QEB8"/>
<sequence length="104" mass="11971">IAIGLKTVWTLRIVPRHQSTYIRIFFNGIVTPHQSIPHHRSMPHHRSVYVNSVVNSNVDNTIHVNSTVHVNNDIFSFMLLLRFSTVLSSKVMSVLLFNFSFIVK</sequence>
<reference evidence="1 2" key="1">
    <citation type="journal article" date="2017" name="Front. Genet.">
        <title>Draft sequencing of the heterozygous diploid genome of Satsuma (Citrus unshiu Marc.) using a hybrid assembly approach.</title>
        <authorList>
            <person name="Shimizu T."/>
            <person name="Tanizawa Y."/>
            <person name="Mochizuki T."/>
            <person name="Nagasaki H."/>
            <person name="Yoshioka T."/>
            <person name="Toyoda A."/>
            <person name="Fujiyama A."/>
            <person name="Kaminuma E."/>
            <person name="Nakamura Y."/>
        </authorList>
    </citation>
    <scope>NUCLEOTIDE SEQUENCE [LARGE SCALE GENOMIC DNA]</scope>
    <source>
        <strain evidence="2">cv. Miyagawa wase</strain>
    </source>
</reference>
<gene>
    <name evidence="1" type="ORF">CUMW_221970</name>
</gene>
<feature type="non-terminal residue" evidence="1">
    <location>
        <position position="1"/>
    </location>
</feature>
<evidence type="ECO:0000313" key="2">
    <source>
        <dbReference type="Proteomes" id="UP000236630"/>
    </source>
</evidence>
<dbReference type="EMBL" id="BDQV01000329">
    <property type="protein sequence ID" value="GAY62987.1"/>
    <property type="molecule type" value="Genomic_DNA"/>
</dbReference>
<evidence type="ECO:0000313" key="1">
    <source>
        <dbReference type="EMBL" id="GAY62987.1"/>
    </source>
</evidence>